<dbReference type="Pfam" id="PF20094">
    <property type="entry name" value="GWxTD_dom"/>
    <property type="match status" value="1"/>
</dbReference>
<reference evidence="2 3" key="1">
    <citation type="journal article" date="2012" name="Environ. Microbiol.">
        <title>Complete genome of Candidatus Chloracidobacterium thermophilum, a chlorophyll-based photoheterotroph belonging to the phylum Acidobacteria.</title>
        <authorList>
            <person name="Garcia Costas A.M."/>
            <person name="Liu Z."/>
            <person name="Tomsho L.P."/>
            <person name="Schuster S.C."/>
            <person name="Ward D.M."/>
            <person name="Bryant D.A."/>
        </authorList>
    </citation>
    <scope>NUCLEOTIDE SEQUENCE [LARGE SCALE GENOMIC DNA]</scope>
    <source>
        <strain evidence="2 3">B</strain>
    </source>
</reference>
<protein>
    <recommendedName>
        <fullName evidence="1">GWxTD domain-containing protein</fullName>
    </recommendedName>
</protein>
<dbReference type="AlphaFoldDB" id="G2LEY6"/>
<organism evidence="2 3">
    <name type="scientific">Chloracidobacterium thermophilum (strain B)</name>
    <dbReference type="NCBI Taxonomy" id="981222"/>
    <lineage>
        <taxon>Bacteria</taxon>
        <taxon>Pseudomonadati</taxon>
        <taxon>Acidobacteriota</taxon>
        <taxon>Terriglobia</taxon>
        <taxon>Terriglobales</taxon>
        <taxon>Acidobacteriaceae</taxon>
        <taxon>Chloracidobacterium</taxon>
    </lineage>
</organism>
<dbReference type="Proteomes" id="UP000006791">
    <property type="component" value="Chromosome 1"/>
</dbReference>
<feature type="domain" description="GWxTD" evidence="1">
    <location>
        <begin position="88"/>
        <end position="175"/>
    </location>
</feature>
<dbReference type="KEGG" id="ctm:Cabther_A1773"/>
<sequence>MNGSRSALTGAASAGYVTLGFKNTEAVVEVLPTMLSLKDIGRLVLATGLGIATALAPLATYGQEDSQPRKKKQRKIELDKIYQRWVNEDVDYIITPEERAAFKKLQTDEEREEFIEQFWLRRDPDPDTPENEYREEYYRRIAYANEKFTSGIPGWKTDRGRIYITWGPPDSIESRPAGGPYERPIYEGGGTTSTYPFEIWFYRYLEGVGSGIEIEFVDPTGSGEYRIARHADEKDALLFVPNAGLTLAEQLGLASKVDRPFFNPGNRYGNNPLYPMRTQDMPFERLAILTNLQRAPSVRYRQLAERVDQQVEFDVLPFDVRTDFLRAGESAIVTTFTLMFNNADLGFKDEGGIQKAQLNIYARVSALTGKRVGIFEEAPIITYQQSQFEVGRKLNSVYQKSLILPPGNYKIDFVVRDVTSGHTGIVRQGFEVPRYSPDALSTSSLILADIVEPVTRVSGSQFIIGANKVRPSVTQRFKQNQSLGVYMQVYNVQIDQASLRPAIEAEYVITNVKTGQEVQRIREDGKNGISDLSGYGQQIVLGRLIPLEKLEPGSYEITVVVTDKVARKTLTPKTFFTVEPAKS</sequence>
<accession>G2LEY6</accession>
<dbReference type="EMBL" id="CP002514">
    <property type="protein sequence ID" value="AEP12519.1"/>
    <property type="molecule type" value="Genomic_DNA"/>
</dbReference>
<dbReference type="InterPro" id="IPR030959">
    <property type="entry name" value="GWxTD_dom"/>
</dbReference>
<dbReference type="HOGENOM" id="CLU_445353_0_0_0"/>
<evidence type="ECO:0000259" key="1">
    <source>
        <dbReference type="Pfam" id="PF20094"/>
    </source>
</evidence>
<dbReference type="NCBIfam" id="TIGR04514">
    <property type="entry name" value="GWxTD_dom"/>
    <property type="match status" value="1"/>
</dbReference>
<gene>
    <name evidence="2" type="ordered locus">Cabther_A1773</name>
</gene>
<evidence type="ECO:0000313" key="2">
    <source>
        <dbReference type="EMBL" id="AEP12519.1"/>
    </source>
</evidence>
<keyword evidence="3" id="KW-1185">Reference proteome</keyword>
<proteinExistence type="predicted"/>
<dbReference type="STRING" id="981222.Cabther_A1773"/>
<name>G2LEY6_CHLTF</name>
<evidence type="ECO:0000313" key="3">
    <source>
        <dbReference type="Proteomes" id="UP000006791"/>
    </source>
</evidence>